<evidence type="ECO:0000313" key="4">
    <source>
        <dbReference type="Proteomes" id="UP001603418"/>
    </source>
</evidence>
<keyword evidence="4" id="KW-1185">Reference proteome</keyword>
<proteinExistence type="predicted"/>
<protein>
    <submittedName>
        <fullName evidence="3">DUF2690 domain-containing protein</fullName>
    </submittedName>
</protein>
<reference evidence="3 4" key="1">
    <citation type="submission" date="2024-10" db="EMBL/GenBank/DDBJ databases">
        <title>The Natural Products Discovery Center: Release of the First 8490 Sequenced Strains for Exploring Actinobacteria Biosynthetic Diversity.</title>
        <authorList>
            <person name="Kalkreuter E."/>
            <person name="Kautsar S.A."/>
            <person name="Yang D."/>
            <person name="Bader C.D."/>
            <person name="Teijaro C.N."/>
            <person name="Fluegel L."/>
            <person name="Davis C.M."/>
            <person name="Simpson J.R."/>
            <person name="Lauterbach L."/>
            <person name="Steele A.D."/>
            <person name="Gui C."/>
            <person name="Meng S."/>
            <person name="Li G."/>
            <person name="Viehrig K."/>
            <person name="Ye F."/>
            <person name="Su P."/>
            <person name="Kiefer A.F."/>
            <person name="Nichols A."/>
            <person name="Cepeda A.J."/>
            <person name="Yan W."/>
            <person name="Fan B."/>
            <person name="Jiang Y."/>
            <person name="Adhikari A."/>
            <person name="Zheng C.-J."/>
            <person name="Schuster L."/>
            <person name="Cowan T.M."/>
            <person name="Smanski M.J."/>
            <person name="Chevrette M.G."/>
            <person name="De Carvalho L.P.S."/>
            <person name="Shen B."/>
        </authorList>
    </citation>
    <scope>NUCLEOTIDE SEQUENCE [LARGE SCALE GENOMIC DNA]</scope>
    <source>
        <strain evidence="3 4">NPDC013366</strain>
    </source>
</reference>
<evidence type="ECO:0000313" key="3">
    <source>
        <dbReference type="EMBL" id="MFF9880502.1"/>
    </source>
</evidence>
<dbReference type="RefSeq" id="WP_078637353.1">
    <property type="nucleotide sequence ID" value="NZ_JBEYZS010000028.1"/>
</dbReference>
<organism evidence="3 4">
    <name type="scientific">Streptomyces eurythermus</name>
    <dbReference type="NCBI Taxonomy" id="42237"/>
    <lineage>
        <taxon>Bacteria</taxon>
        <taxon>Bacillati</taxon>
        <taxon>Actinomycetota</taxon>
        <taxon>Actinomycetes</taxon>
        <taxon>Kitasatosporales</taxon>
        <taxon>Streptomycetaceae</taxon>
        <taxon>Streptomyces</taxon>
    </lineage>
</organism>
<name>A0ABW6YNV4_9ACTN</name>
<dbReference type="Proteomes" id="UP001603418">
    <property type="component" value="Unassembled WGS sequence"/>
</dbReference>
<feature type="transmembrane region" description="Helical" evidence="2">
    <location>
        <begin position="65"/>
        <end position="84"/>
    </location>
</feature>
<gene>
    <name evidence="3" type="ORF">ACF1HC_02615</name>
</gene>
<dbReference type="Pfam" id="PF10901">
    <property type="entry name" value="DUF2690"/>
    <property type="match status" value="1"/>
</dbReference>
<keyword evidence="2" id="KW-1133">Transmembrane helix</keyword>
<evidence type="ECO:0000256" key="2">
    <source>
        <dbReference type="SAM" id="Phobius"/>
    </source>
</evidence>
<dbReference type="InterPro" id="IPR021224">
    <property type="entry name" value="DUF2690"/>
</dbReference>
<keyword evidence="2" id="KW-0812">Transmembrane</keyword>
<dbReference type="EMBL" id="JBICBM010000001">
    <property type="protein sequence ID" value="MFF9880502.1"/>
    <property type="molecule type" value="Genomic_DNA"/>
</dbReference>
<evidence type="ECO:0000256" key="1">
    <source>
        <dbReference type="SAM" id="MobiDB-lite"/>
    </source>
</evidence>
<feature type="compositionally biased region" description="Low complexity" evidence="1">
    <location>
        <begin position="12"/>
        <end position="28"/>
    </location>
</feature>
<sequence>MTTANPDDNSTAPAGPSGNSPAPADPGGNPTPPADPGDNSPTPGDPPNSPARPPWWKKWLSGPAALAYAVAIVGAVVTAVVTPVGDHVLNSLFDEPSCPGDGAACDGKNPQNQGCAEDAGTFKPTVGNPAHLQIRYSEDCEAVWAKIEKGSPGDQVTVSVTGGKTRTAEIAYDHDQFTHMVSVPDDEFQVTACAVPKPGGKSTFERYCIHATEATAWR</sequence>
<feature type="compositionally biased region" description="Polar residues" evidence="1">
    <location>
        <begin position="1"/>
        <end position="11"/>
    </location>
</feature>
<keyword evidence="2" id="KW-0472">Membrane</keyword>
<accession>A0ABW6YNV4</accession>
<comment type="caution">
    <text evidence="3">The sequence shown here is derived from an EMBL/GenBank/DDBJ whole genome shotgun (WGS) entry which is preliminary data.</text>
</comment>
<feature type="region of interest" description="Disordered" evidence="1">
    <location>
        <begin position="1"/>
        <end position="55"/>
    </location>
</feature>
<feature type="compositionally biased region" description="Pro residues" evidence="1">
    <location>
        <begin position="43"/>
        <end position="53"/>
    </location>
</feature>